<gene>
    <name evidence="1" type="ORF">FOH10_11065</name>
</gene>
<dbReference type="InterPro" id="IPR011990">
    <property type="entry name" value="TPR-like_helical_dom_sf"/>
</dbReference>
<evidence type="ECO:0000313" key="2">
    <source>
        <dbReference type="Proteomes" id="UP000317039"/>
    </source>
</evidence>
<dbReference type="RefSeq" id="WP_143980649.1">
    <property type="nucleotide sequence ID" value="NZ_CP041695.1"/>
</dbReference>
<proteinExistence type="predicted"/>
<accession>A0A516NJW2</accession>
<dbReference type="Gene3D" id="1.10.1780.10">
    <property type="entry name" value="Clp, N-terminal domain"/>
    <property type="match status" value="1"/>
</dbReference>
<dbReference type="InterPro" id="IPR036628">
    <property type="entry name" value="Clp_N_dom_sf"/>
</dbReference>
<dbReference type="Gene3D" id="1.25.40.10">
    <property type="entry name" value="Tetratricopeptide repeat domain"/>
    <property type="match status" value="1"/>
</dbReference>
<dbReference type="EMBL" id="CP041695">
    <property type="protein sequence ID" value="QDP79190.1"/>
    <property type="molecule type" value="Genomic_DNA"/>
</dbReference>
<sequence>MKLSESFGLFGISTLGDADTKYDRYLPRLFRDGSIAFGDVDGSRIESVKVREVAQWVSTFEDNDDLTFAILSAGKRDLRTICTESTMYVTDARVAFVQDKVKNPNERIVGHVRYPWIDAVVWRPRLGRFKRPMLQVWMHEDFPVKHLGSWSHYVEIEFDGPVDTAAIALDIARRVCAHNLAHGAPAWIHDQLREQSQITHLPEPDDTGEGLWGSPATISCPHGAEYIGDSPSPAEWIGRGGQAPEAEPVAQPERHAPSAIILKRMLARGKSIARERGREVIGTDDLLLAVLIDSETPVGQLMERFGADYDSVKRQLDVSRPRLEAWASKRRWPERERIRVGKRKLSFTIAIGLTSTMRDIGRKEDTRDHEGALECGQRLVALAERSGISTLRAFAQVQIGDSYLALGRIDEAHNAFATAAALRSAPTITWAAFAPSIDPIEVVDDALYGLWKVADERSSEDDAAKIAALECLYEFRSRYGTDETAAWTAAQLARVHSRNKDLASAARWRETAREKYGPAGNTENAAAAQIVAEARNSLEEPT</sequence>
<organism evidence="1 2">
    <name type="scientific">Nocardia otitidiscaviarum</name>
    <dbReference type="NCBI Taxonomy" id="1823"/>
    <lineage>
        <taxon>Bacteria</taxon>
        <taxon>Bacillati</taxon>
        <taxon>Actinomycetota</taxon>
        <taxon>Actinomycetes</taxon>
        <taxon>Mycobacteriales</taxon>
        <taxon>Nocardiaceae</taxon>
        <taxon>Nocardia</taxon>
    </lineage>
</organism>
<name>A0A516NJW2_9NOCA</name>
<evidence type="ECO:0000313" key="1">
    <source>
        <dbReference type="EMBL" id="QDP79190.1"/>
    </source>
</evidence>
<dbReference type="SUPFAM" id="SSF48452">
    <property type="entry name" value="TPR-like"/>
    <property type="match status" value="1"/>
</dbReference>
<protein>
    <submittedName>
        <fullName evidence="1">Uncharacterized protein</fullName>
    </submittedName>
</protein>
<dbReference type="AlphaFoldDB" id="A0A516NJW2"/>
<dbReference type="GeneID" id="80332922"/>
<dbReference type="KEGG" id="nod:FOH10_11065"/>
<dbReference type="Proteomes" id="UP000317039">
    <property type="component" value="Chromosome"/>
</dbReference>
<reference evidence="1 2" key="1">
    <citation type="submission" date="2019-07" db="EMBL/GenBank/DDBJ databases">
        <title>Complete Genome Sequence and Methylome Analysis of Nocardia otitidis-caviarum NEB252.</title>
        <authorList>
            <person name="Fomenkov A."/>
            <person name="Anton B.P."/>
            <person name="Vincze T."/>
            <person name="Roberts R.J."/>
        </authorList>
    </citation>
    <scope>NUCLEOTIDE SEQUENCE [LARGE SCALE GENOMIC DNA]</scope>
    <source>
        <strain evidence="1 2">NEB252</strain>
    </source>
</reference>
<dbReference type="SUPFAM" id="SSF81923">
    <property type="entry name" value="Double Clp-N motif"/>
    <property type="match status" value="1"/>
</dbReference>